<proteinExistence type="predicted"/>
<keyword evidence="2" id="KW-1185">Reference proteome</keyword>
<reference evidence="1 2" key="1">
    <citation type="journal article" date="2019" name="Commun. Biol.">
        <title>The bagworm genome reveals a unique fibroin gene that provides high tensile strength.</title>
        <authorList>
            <person name="Kono N."/>
            <person name="Nakamura H."/>
            <person name="Ohtoshi R."/>
            <person name="Tomita M."/>
            <person name="Numata K."/>
            <person name="Arakawa K."/>
        </authorList>
    </citation>
    <scope>NUCLEOTIDE SEQUENCE [LARGE SCALE GENOMIC DNA]</scope>
</reference>
<dbReference type="EMBL" id="BGZK01000001">
    <property type="protein sequence ID" value="GBO98788.1"/>
    <property type="molecule type" value="Genomic_DNA"/>
</dbReference>
<organism evidence="1 2">
    <name type="scientific">Eumeta variegata</name>
    <name type="common">Bagworm moth</name>
    <name type="synonym">Eumeta japonica</name>
    <dbReference type="NCBI Taxonomy" id="151549"/>
    <lineage>
        <taxon>Eukaryota</taxon>
        <taxon>Metazoa</taxon>
        <taxon>Ecdysozoa</taxon>
        <taxon>Arthropoda</taxon>
        <taxon>Hexapoda</taxon>
        <taxon>Insecta</taxon>
        <taxon>Pterygota</taxon>
        <taxon>Neoptera</taxon>
        <taxon>Endopterygota</taxon>
        <taxon>Lepidoptera</taxon>
        <taxon>Glossata</taxon>
        <taxon>Ditrysia</taxon>
        <taxon>Tineoidea</taxon>
        <taxon>Psychidae</taxon>
        <taxon>Oiketicinae</taxon>
        <taxon>Eumeta</taxon>
    </lineage>
</organism>
<sequence length="151" mass="16506">MGVAGTEAEVGMWECVLTRWSAVAAAAAGSRRAGGAGAAGAVGAWCSSPLPSPSPLALPSENLHSFSKSTTKENAHKYQLSNQTLQFINNRRELILNGTKKENITTNTEINEKMKEGIRKDRKAKRLKTLEYHIQRTGRVKKVLEELRETG</sequence>
<dbReference type="Proteomes" id="UP000299102">
    <property type="component" value="Unassembled WGS sequence"/>
</dbReference>
<comment type="caution">
    <text evidence="1">The sequence shown here is derived from an EMBL/GenBank/DDBJ whole genome shotgun (WGS) entry which is preliminary data.</text>
</comment>
<name>A0A4C1S973_EUMVA</name>
<protein>
    <submittedName>
        <fullName evidence="1">Uncharacterized protein</fullName>
    </submittedName>
</protein>
<gene>
    <name evidence="1" type="ORF">EVAR_264_1</name>
</gene>
<dbReference type="AlphaFoldDB" id="A0A4C1S973"/>
<evidence type="ECO:0000313" key="1">
    <source>
        <dbReference type="EMBL" id="GBO98788.1"/>
    </source>
</evidence>
<evidence type="ECO:0000313" key="2">
    <source>
        <dbReference type="Proteomes" id="UP000299102"/>
    </source>
</evidence>
<accession>A0A4C1S973</accession>
<dbReference type="OrthoDB" id="410104at2759"/>